<reference evidence="2 3" key="1">
    <citation type="submission" date="2012-01" db="EMBL/GenBank/DDBJ databases">
        <title>Complete sequence of chromosome of Clostridium pasteurianum BC1.</title>
        <authorList>
            <consortium name="US DOE Joint Genome Institute"/>
            <person name="Lucas S."/>
            <person name="Han J."/>
            <person name="Lapidus A."/>
            <person name="Cheng J.-F."/>
            <person name="Goodwin L."/>
            <person name="Pitluck S."/>
            <person name="Peters L."/>
            <person name="Mikhailova N."/>
            <person name="Teshima H."/>
            <person name="Detter J.C."/>
            <person name="Han C."/>
            <person name="Tapia R."/>
            <person name="Land M."/>
            <person name="Hauser L."/>
            <person name="Kyrpides N."/>
            <person name="Ivanova N."/>
            <person name="Pagani I."/>
            <person name="Dunn J."/>
            <person name="Taghavi S."/>
            <person name="Francis A."/>
            <person name="van der Lelie D."/>
            <person name="Woyke T."/>
        </authorList>
    </citation>
    <scope>NUCLEOTIDE SEQUENCE [LARGE SCALE GENOMIC DNA]</scope>
    <source>
        <strain evidence="2 3">BC1</strain>
    </source>
</reference>
<dbReference type="GO" id="GO:0015074">
    <property type="term" value="P:DNA integration"/>
    <property type="evidence" value="ECO:0007669"/>
    <property type="project" value="InterPro"/>
</dbReference>
<dbReference type="STRING" id="86416.Clopa_1808"/>
<proteinExistence type="predicted"/>
<dbReference type="eggNOG" id="COG0582">
    <property type="taxonomic scope" value="Bacteria"/>
</dbReference>
<dbReference type="HOGENOM" id="CLU_1370110_0_0_9"/>
<dbReference type="Proteomes" id="UP000013523">
    <property type="component" value="Chromosome"/>
</dbReference>
<evidence type="ECO:0000313" key="3">
    <source>
        <dbReference type="Proteomes" id="UP000013523"/>
    </source>
</evidence>
<dbReference type="SUPFAM" id="SSF56349">
    <property type="entry name" value="DNA breaking-rejoining enzymes"/>
    <property type="match status" value="1"/>
</dbReference>
<dbReference type="GO" id="GO:0003677">
    <property type="term" value="F:DNA binding"/>
    <property type="evidence" value="ECO:0007669"/>
    <property type="project" value="InterPro"/>
</dbReference>
<organism evidence="2 3">
    <name type="scientific">Clostridium pasteurianum BC1</name>
    <dbReference type="NCBI Taxonomy" id="86416"/>
    <lineage>
        <taxon>Bacteria</taxon>
        <taxon>Bacillati</taxon>
        <taxon>Bacillota</taxon>
        <taxon>Clostridia</taxon>
        <taxon>Eubacteriales</taxon>
        <taxon>Clostridiaceae</taxon>
        <taxon>Clostridium</taxon>
    </lineage>
</organism>
<dbReference type="InterPro" id="IPR011010">
    <property type="entry name" value="DNA_brk_join_enz"/>
</dbReference>
<dbReference type="PATRIC" id="fig|86416.3.peg.1784"/>
<dbReference type="GO" id="GO:0006310">
    <property type="term" value="P:DNA recombination"/>
    <property type="evidence" value="ECO:0007669"/>
    <property type="project" value="UniProtKB-KW"/>
</dbReference>
<name>R4KAP8_CLOPA</name>
<dbReference type="KEGG" id="cpas:Clopa_1808"/>
<dbReference type="Gene3D" id="1.10.443.10">
    <property type="entry name" value="Intergrase catalytic core"/>
    <property type="match status" value="1"/>
</dbReference>
<dbReference type="AlphaFoldDB" id="R4KAP8"/>
<accession>R4KAP8</accession>
<protein>
    <submittedName>
        <fullName evidence="2">Phage integrase family protein</fullName>
    </submittedName>
</protein>
<dbReference type="InterPro" id="IPR013762">
    <property type="entry name" value="Integrase-like_cat_sf"/>
</dbReference>
<keyword evidence="3" id="KW-1185">Reference proteome</keyword>
<evidence type="ECO:0000313" key="2">
    <source>
        <dbReference type="EMBL" id="AGK96715.1"/>
    </source>
</evidence>
<evidence type="ECO:0000256" key="1">
    <source>
        <dbReference type="ARBA" id="ARBA00023172"/>
    </source>
</evidence>
<dbReference type="EMBL" id="CP003261">
    <property type="protein sequence ID" value="AGK96715.1"/>
    <property type="molecule type" value="Genomic_DNA"/>
</dbReference>
<keyword evidence="1" id="KW-0233">DNA recombination</keyword>
<sequence length="199" mass="22851">MSFFSGKAQPLIRDLIFKSISSSSFIENLFSLIHLSISILHNFTNFSFYSDFGKEIMNLYKLAFIEKLKLKKTIKRIKIFNDDGNSDGHKILIQTPKSKTSNRIVPIPSNLIKIIKSHKLKQDEEKLKAGDSYKNNNLIFATATGNPISSKNLFMRYKNLLIKAEIEHKKFLFKFNNPIYQLYTAVKLPNPPTTKGFAL</sequence>
<gene>
    <name evidence="2" type="ORF">Clopa_1808</name>
</gene>